<evidence type="ECO:0000256" key="5">
    <source>
        <dbReference type="ARBA" id="ARBA00023239"/>
    </source>
</evidence>
<evidence type="ECO:0000256" key="8">
    <source>
        <dbReference type="RuleBase" id="RU000382"/>
    </source>
</evidence>
<reference evidence="9 10" key="1">
    <citation type="journal article" date="2020" name="IScience">
        <title>Genome Sequencing of the Endangered Kingdonia uniflora (Circaeasteraceae, Ranunculales) Reveals Potential Mechanisms of Evolutionary Specialization.</title>
        <authorList>
            <person name="Sun Y."/>
            <person name="Deng T."/>
            <person name="Zhang A."/>
            <person name="Moore M.J."/>
            <person name="Landis J.B."/>
            <person name="Lin N."/>
            <person name="Zhang H."/>
            <person name="Zhang X."/>
            <person name="Huang J."/>
            <person name="Zhang X."/>
            <person name="Sun H."/>
            <person name="Wang H."/>
        </authorList>
    </citation>
    <scope>NUCLEOTIDE SEQUENCE [LARGE SCALE GENOMIC DNA]</scope>
    <source>
        <strain evidence="9">TB1705</strain>
        <tissue evidence="9">Leaf</tissue>
    </source>
</reference>
<dbReference type="EC" id="4.1.1.25" evidence="6"/>
<accession>A0A7J7NH41</accession>
<dbReference type="GO" id="GO:0004837">
    <property type="term" value="F:tyrosine decarboxylase activity"/>
    <property type="evidence" value="ECO:0007669"/>
    <property type="project" value="UniProtKB-EC"/>
</dbReference>
<comment type="caution">
    <text evidence="9">The sequence shown here is derived from an EMBL/GenBank/DDBJ whole genome shotgun (WGS) entry which is preliminary data.</text>
</comment>
<dbReference type="PANTHER" id="PTHR11999">
    <property type="entry name" value="GROUP II PYRIDOXAL-5-PHOSPHATE DECARBOXYLASE"/>
    <property type="match status" value="1"/>
</dbReference>
<proteinExistence type="inferred from homology"/>
<evidence type="ECO:0000256" key="1">
    <source>
        <dbReference type="ARBA" id="ARBA00001933"/>
    </source>
</evidence>
<dbReference type="Proteomes" id="UP000541444">
    <property type="component" value="Unassembled WGS sequence"/>
</dbReference>
<dbReference type="PANTHER" id="PTHR11999:SF169">
    <property type="entry name" value="TYROSINE DECARBOXYLASE 1-LIKE"/>
    <property type="match status" value="1"/>
</dbReference>
<evidence type="ECO:0000256" key="6">
    <source>
        <dbReference type="ARBA" id="ARBA00023470"/>
    </source>
</evidence>
<dbReference type="FunFam" id="3.40.640.10:FF:000025">
    <property type="entry name" value="Histidine decarboxylase"/>
    <property type="match status" value="1"/>
</dbReference>
<dbReference type="InterPro" id="IPR015422">
    <property type="entry name" value="PyrdxlP-dep_Trfase_small"/>
</dbReference>
<gene>
    <name evidence="9" type="ORF">GIB67_023918</name>
</gene>
<evidence type="ECO:0000256" key="2">
    <source>
        <dbReference type="ARBA" id="ARBA00009533"/>
    </source>
</evidence>
<evidence type="ECO:0000256" key="4">
    <source>
        <dbReference type="ARBA" id="ARBA00022898"/>
    </source>
</evidence>
<evidence type="ECO:0000256" key="7">
    <source>
        <dbReference type="PIRSR" id="PIRSR602129-50"/>
    </source>
</evidence>
<comment type="similarity">
    <text evidence="2 8">Belongs to the group II decarboxylase family.</text>
</comment>
<dbReference type="GO" id="GO:0006520">
    <property type="term" value="P:amino acid metabolic process"/>
    <property type="evidence" value="ECO:0007669"/>
    <property type="project" value="InterPro"/>
</dbReference>
<evidence type="ECO:0000313" key="9">
    <source>
        <dbReference type="EMBL" id="KAF6166208.1"/>
    </source>
</evidence>
<dbReference type="Pfam" id="PF00282">
    <property type="entry name" value="Pyridoxal_deC"/>
    <property type="match status" value="1"/>
</dbReference>
<keyword evidence="5 8" id="KW-0456">Lyase</keyword>
<comment type="cofactor">
    <cofactor evidence="1 7 8">
        <name>pyridoxal 5'-phosphate</name>
        <dbReference type="ChEBI" id="CHEBI:597326"/>
    </cofactor>
</comment>
<dbReference type="Gene3D" id="3.40.640.10">
    <property type="entry name" value="Type I PLP-dependent aspartate aminotransferase-like (Major domain)"/>
    <property type="match status" value="1"/>
</dbReference>
<organism evidence="9 10">
    <name type="scientific">Kingdonia uniflora</name>
    <dbReference type="NCBI Taxonomy" id="39325"/>
    <lineage>
        <taxon>Eukaryota</taxon>
        <taxon>Viridiplantae</taxon>
        <taxon>Streptophyta</taxon>
        <taxon>Embryophyta</taxon>
        <taxon>Tracheophyta</taxon>
        <taxon>Spermatophyta</taxon>
        <taxon>Magnoliopsida</taxon>
        <taxon>Ranunculales</taxon>
        <taxon>Circaeasteraceae</taxon>
        <taxon>Kingdonia</taxon>
    </lineage>
</organism>
<dbReference type="InterPro" id="IPR002129">
    <property type="entry name" value="PyrdxlP-dep_de-COase"/>
</dbReference>
<dbReference type="PRINTS" id="PR00800">
    <property type="entry name" value="YHDCRBOXLASE"/>
</dbReference>
<feature type="modified residue" description="N6-(pyridoxal phosphate)lysine" evidence="7">
    <location>
        <position position="309"/>
    </location>
</feature>
<dbReference type="GO" id="GO:0030170">
    <property type="term" value="F:pyridoxal phosphate binding"/>
    <property type="evidence" value="ECO:0007669"/>
    <property type="project" value="InterPro"/>
</dbReference>
<keyword evidence="4 7" id="KW-0663">Pyridoxal phosphate</keyword>
<protein>
    <recommendedName>
        <fullName evidence="6">tyrosine decarboxylase</fullName>
        <ecNumber evidence="6">4.1.1.25</ecNumber>
    </recommendedName>
</protein>
<dbReference type="AlphaFoldDB" id="A0A7J7NH41"/>
<dbReference type="Gene3D" id="1.20.1340.10">
    <property type="entry name" value="dopa decarboxylase, N-terminal domain"/>
    <property type="match status" value="1"/>
</dbReference>
<dbReference type="GO" id="GO:0005737">
    <property type="term" value="C:cytoplasm"/>
    <property type="evidence" value="ECO:0007669"/>
    <property type="project" value="TreeGrafter"/>
</dbReference>
<dbReference type="InterPro" id="IPR021115">
    <property type="entry name" value="Pyridoxal-P_BS"/>
</dbReference>
<dbReference type="SUPFAM" id="SSF53383">
    <property type="entry name" value="PLP-dependent transferases"/>
    <property type="match status" value="1"/>
</dbReference>
<dbReference type="OrthoDB" id="639767at2759"/>
<dbReference type="PROSITE" id="PS00392">
    <property type="entry name" value="DDC_GAD_HDC_YDC"/>
    <property type="match status" value="1"/>
</dbReference>
<dbReference type="Gene3D" id="3.90.1150.10">
    <property type="entry name" value="Aspartate Aminotransferase, domain 1"/>
    <property type="match status" value="1"/>
</dbReference>
<sequence length="494" mass="54752">MDSLPTEIFNPLELDSFVGESHAVLDFLSDYYKDVESYPVQSQVIPGYLKKGCSDYAPDSPEHLEFILDDVRKNIIPGLTHWQSPNFFGYFQANASTAGFLGEMLCTGLNVVGFNWISSPATTELEIVVMDWMGQMLKLPQAFLFSGNGGGVIHGSTCEAILCTLAAARDKALKDIGEDKITKLVVYGSDQTHSALQKAAKLVGISPSNFRPIATSSSADFALSPNDVRMTMEQDLANGLFPLFLCATIGTTATGAVDPLMGLGLVARDYGVWLHVDAAYAGSACICPEFRPYLDGVELCDSISMNPHKWFLTNMDCCCLWLKDTRSLIESLSTNPEFLKNKASESNDVVDFKDWQIALSRRFRSIKLWVVIRRYGVANLRNHVRKDVELAKHFEGLLATDCRFEVVVPRKFALVGFHLKSNPSIYNDDVSKLNRKLLEAVNASGRAFMTHAVVEGTYMLRCAIGTTMTEERHIEGLWKLIQEKADLLALPNDD</sequence>
<dbReference type="InterPro" id="IPR010977">
    <property type="entry name" value="Aromatic_deC"/>
</dbReference>
<dbReference type="EMBL" id="JACGCM010000811">
    <property type="protein sequence ID" value="KAF6166208.1"/>
    <property type="molecule type" value="Genomic_DNA"/>
</dbReference>
<dbReference type="InterPro" id="IPR015421">
    <property type="entry name" value="PyrdxlP-dep_Trfase_major"/>
</dbReference>
<dbReference type="InterPro" id="IPR015424">
    <property type="entry name" value="PyrdxlP-dep_Trfase"/>
</dbReference>
<dbReference type="GO" id="GO:0019752">
    <property type="term" value="P:carboxylic acid metabolic process"/>
    <property type="evidence" value="ECO:0007669"/>
    <property type="project" value="InterPro"/>
</dbReference>
<evidence type="ECO:0000256" key="3">
    <source>
        <dbReference type="ARBA" id="ARBA00022793"/>
    </source>
</evidence>
<name>A0A7J7NH41_9MAGN</name>
<keyword evidence="10" id="KW-1185">Reference proteome</keyword>
<evidence type="ECO:0000313" key="10">
    <source>
        <dbReference type="Proteomes" id="UP000541444"/>
    </source>
</evidence>
<keyword evidence="3" id="KW-0210">Decarboxylase</keyword>